<dbReference type="Gene3D" id="1.10.150.130">
    <property type="match status" value="1"/>
</dbReference>
<evidence type="ECO:0000259" key="6">
    <source>
        <dbReference type="PROSITE" id="PS51900"/>
    </source>
</evidence>
<keyword evidence="2 4" id="KW-0238">DNA-binding</keyword>
<evidence type="ECO:0000259" key="5">
    <source>
        <dbReference type="PROSITE" id="PS51898"/>
    </source>
</evidence>
<accession>A0ABW7ZBD7</accession>
<dbReference type="SUPFAM" id="SSF56349">
    <property type="entry name" value="DNA breaking-rejoining enzymes"/>
    <property type="match status" value="1"/>
</dbReference>
<feature type="domain" description="Tyr recombinase" evidence="5">
    <location>
        <begin position="113"/>
        <end position="296"/>
    </location>
</feature>
<protein>
    <submittedName>
        <fullName evidence="7">Tyrosine-type recombinase/integrase</fullName>
    </submittedName>
</protein>
<gene>
    <name evidence="7" type="ORF">ACIBG2_49215</name>
</gene>
<evidence type="ECO:0000313" key="8">
    <source>
        <dbReference type="Proteomes" id="UP001612741"/>
    </source>
</evidence>
<evidence type="ECO:0000256" key="2">
    <source>
        <dbReference type="ARBA" id="ARBA00023125"/>
    </source>
</evidence>
<dbReference type="InterPro" id="IPR010998">
    <property type="entry name" value="Integrase_recombinase_N"/>
</dbReference>
<dbReference type="InterPro" id="IPR002104">
    <property type="entry name" value="Integrase_catalytic"/>
</dbReference>
<evidence type="ECO:0000313" key="7">
    <source>
        <dbReference type="EMBL" id="MFI6505438.1"/>
    </source>
</evidence>
<dbReference type="InterPro" id="IPR013762">
    <property type="entry name" value="Integrase-like_cat_sf"/>
</dbReference>
<name>A0ABW7ZBD7_9ACTN</name>
<organism evidence="7 8">
    <name type="scientific">Nonomuraea typhae</name>
    <dbReference type="NCBI Taxonomy" id="2603600"/>
    <lineage>
        <taxon>Bacteria</taxon>
        <taxon>Bacillati</taxon>
        <taxon>Actinomycetota</taxon>
        <taxon>Actinomycetes</taxon>
        <taxon>Streptosporangiales</taxon>
        <taxon>Streptosporangiaceae</taxon>
        <taxon>Nonomuraea</taxon>
    </lineage>
</organism>
<keyword evidence="1" id="KW-0229">DNA integration</keyword>
<evidence type="ECO:0000256" key="4">
    <source>
        <dbReference type="PROSITE-ProRule" id="PRU01248"/>
    </source>
</evidence>
<comment type="caution">
    <text evidence="7">The sequence shown here is derived from an EMBL/GenBank/DDBJ whole genome shotgun (WGS) entry which is preliminary data.</text>
</comment>
<reference evidence="7 8" key="1">
    <citation type="submission" date="2024-10" db="EMBL/GenBank/DDBJ databases">
        <title>The Natural Products Discovery Center: Release of the First 8490 Sequenced Strains for Exploring Actinobacteria Biosynthetic Diversity.</title>
        <authorList>
            <person name="Kalkreuter E."/>
            <person name="Kautsar S.A."/>
            <person name="Yang D."/>
            <person name="Bader C.D."/>
            <person name="Teijaro C.N."/>
            <person name="Fluegel L."/>
            <person name="Davis C.M."/>
            <person name="Simpson J.R."/>
            <person name="Lauterbach L."/>
            <person name="Steele A.D."/>
            <person name="Gui C."/>
            <person name="Meng S."/>
            <person name="Li G."/>
            <person name="Viehrig K."/>
            <person name="Ye F."/>
            <person name="Su P."/>
            <person name="Kiefer A.F."/>
            <person name="Nichols A."/>
            <person name="Cepeda A.J."/>
            <person name="Yan W."/>
            <person name="Fan B."/>
            <person name="Jiang Y."/>
            <person name="Adhikari A."/>
            <person name="Zheng C.-J."/>
            <person name="Schuster L."/>
            <person name="Cowan T.M."/>
            <person name="Smanski M.J."/>
            <person name="Chevrette M.G."/>
            <person name="De Carvalho L.P.S."/>
            <person name="Shen B."/>
        </authorList>
    </citation>
    <scope>NUCLEOTIDE SEQUENCE [LARGE SCALE GENOMIC DNA]</scope>
    <source>
        <strain evidence="7 8">NPDC050545</strain>
    </source>
</reference>
<feature type="domain" description="Core-binding (CB)" evidence="6">
    <location>
        <begin position="11"/>
        <end position="90"/>
    </location>
</feature>
<dbReference type="InterPro" id="IPR011010">
    <property type="entry name" value="DNA_brk_join_enz"/>
</dbReference>
<dbReference type="EMBL" id="JBITGY010000019">
    <property type="protein sequence ID" value="MFI6505438.1"/>
    <property type="molecule type" value="Genomic_DNA"/>
</dbReference>
<dbReference type="InterPro" id="IPR004107">
    <property type="entry name" value="Integrase_SAM-like_N"/>
</dbReference>
<dbReference type="PANTHER" id="PTHR30349">
    <property type="entry name" value="PHAGE INTEGRASE-RELATED"/>
    <property type="match status" value="1"/>
</dbReference>
<evidence type="ECO:0000256" key="3">
    <source>
        <dbReference type="ARBA" id="ARBA00023172"/>
    </source>
</evidence>
<keyword evidence="8" id="KW-1185">Reference proteome</keyword>
<dbReference type="Pfam" id="PF00589">
    <property type="entry name" value="Phage_integrase"/>
    <property type="match status" value="1"/>
</dbReference>
<dbReference type="PROSITE" id="PS51900">
    <property type="entry name" value="CB"/>
    <property type="match status" value="1"/>
</dbReference>
<evidence type="ECO:0000256" key="1">
    <source>
        <dbReference type="ARBA" id="ARBA00022908"/>
    </source>
</evidence>
<sequence>MAAPIVPLPAVTLGQAAGQFLTRRDLDADTIRSYGQTLRRLRHDLGDDTPLSVLAPDQAAAVFTAAWDGCAARTWNRHRAALRSFTAWASGSARGWVRDDLAALIDRRPEVQDRTRAIDRHQIEDLWERRDIPVREKTLWRLLYESAARADSVLALDITDLDQSNKRAKITAKGHVVRWVQWQSGTARLLPRLIGDRRAGPLFLADRRPAPARTPAAKDLCPVTGRGRLSYERAEYLFKNTTGGWTLHQLRHSRLTHLGEDGWSSSMLMALSGHRNLRSLGIYVQPSTEAVAAALAEHDPGRRRH</sequence>
<dbReference type="InterPro" id="IPR044068">
    <property type="entry name" value="CB"/>
</dbReference>
<dbReference type="Pfam" id="PF02899">
    <property type="entry name" value="Phage_int_SAM_1"/>
    <property type="match status" value="1"/>
</dbReference>
<dbReference type="PROSITE" id="PS51898">
    <property type="entry name" value="TYR_RECOMBINASE"/>
    <property type="match status" value="1"/>
</dbReference>
<dbReference type="Proteomes" id="UP001612741">
    <property type="component" value="Unassembled WGS sequence"/>
</dbReference>
<dbReference type="RefSeq" id="WP_397091610.1">
    <property type="nucleotide sequence ID" value="NZ_JBITGY010000019.1"/>
</dbReference>
<proteinExistence type="predicted"/>
<dbReference type="CDD" id="cd00397">
    <property type="entry name" value="DNA_BRE_C"/>
    <property type="match status" value="1"/>
</dbReference>
<keyword evidence="3" id="KW-0233">DNA recombination</keyword>
<dbReference type="InterPro" id="IPR050090">
    <property type="entry name" value="Tyrosine_recombinase_XerCD"/>
</dbReference>
<dbReference type="Gene3D" id="1.10.443.10">
    <property type="entry name" value="Intergrase catalytic core"/>
    <property type="match status" value="1"/>
</dbReference>